<dbReference type="EMBL" id="MCFL01000003">
    <property type="protein sequence ID" value="ORZ40559.1"/>
    <property type="molecule type" value="Genomic_DNA"/>
</dbReference>
<dbReference type="Proteomes" id="UP000193411">
    <property type="component" value="Unassembled WGS sequence"/>
</dbReference>
<evidence type="ECO:0000313" key="2">
    <source>
        <dbReference type="Proteomes" id="UP000193411"/>
    </source>
</evidence>
<evidence type="ECO:0000313" key="1">
    <source>
        <dbReference type="EMBL" id="ORZ40559.1"/>
    </source>
</evidence>
<dbReference type="AlphaFoldDB" id="A0A1Y2I1E3"/>
<comment type="caution">
    <text evidence="1">The sequence shown here is derived from an EMBL/GenBank/DDBJ whole genome shotgun (WGS) entry which is preliminary data.</text>
</comment>
<sequence length="116" mass="12693">MRQAIPKSPLGRQLGLARLAARARQHVLALSSRQLRMLDMCENAGAREGRWSGCPRCNGCYNPDIPEDVTLCAQDRCRDRGAFDSCIGNLNARAALQCVRLVQPSAVCRVRGRGLG</sequence>
<name>A0A1Y2I1E3_9FUNG</name>
<accession>A0A1Y2I1E3</accession>
<reference evidence="1 2" key="1">
    <citation type="submission" date="2016-07" db="EMBL/GenBank/DDBJ databases">
        <title>Pervasive Adenine N6-methylation of Active Genes in Fungi.</title>
        <authorList>
            <consortium name="DOE Joint Genome Institute"/>
            <person name="Mondo S.J."/>
            <person name="Dannebaum R.O."/>
            <person name="Kuo R.C."/>
            <person name="Labutti K."/>
            <person name="Haridas S."/>
            <person name="Kuo A."/>
            <person name="Salamov A."/>
            <person name="Ahrendt S.R."/>
            <person name="Lipzen A."/>
            <person name="Sullivan W."/>
            <person name="Andreopoulos W.B."/>
            <person name="Clum A."/>
            <person name="Lindquist E."/>
            <person name="Daum C."/>
            <person name="Ramamoorthy G.K."/>
            <person name="Gryganskyi A."/>
            <person name="Culley D."/>
            <person name="Magnuson J.K."/>
            <person name="James T.Y."/>
            <person name="O'Malley M.A."/>
            <person name="Stajich J.E."/>
            <person name="Spatafora J.W."/>
            <person name="Visel A."/>
            <person name="Grigoriev I.V."/>
        </authorList>
    </citation>
    <scope>NUCLEOTIDE SEQUENCE [LARGE SCALE GENOMIC DNA]</scope>
    <source>
        <strain evidence="1 2">PL171</strain>
    </source>
</reference>
<gene>
    <name evidence="1" type="ORF">BCR44DRAFT_1509761</name>
</gene>
<keyword evidence="2" id="KW-1185">Reference proteome</keyword>
<proteinExistence type="predicted"/>
<organism evidence="1 2">
    <name type="scientific">Catenaria anguillulae PL171</name>
    <dbReference type="NCBI Taxonomy" id="765915"/>
    <lineage>
        <taxon>Eukaryota</taxon>
        <taxon>Fungi</taxon>
        <taxon>Fungi incertae sedis</taxon>
        <taxon>Blastocladiomycota</taxon>
        <taxon>Blastocladiomycetes</taxon>
        <taxon>Blastocladiales</taxon>
        <taxon>Catenariaceae</taxon>
        <taxon>Catenaria</taxon>
    </lineage>
</organism>
<protein>
    <submittedName>
        <fullName evidence="1">Uncharacterized protein</fullName>
    </submittedName>
</protein>